<name>A0AA47EWE3_9XANT</name>
<evidence type="ECO:0000313" key="2">
    <source>
        <dbReference type="EMBL" id="WAH66626.1"/>
    </source>
</evidence>
<sequence length="347" mass="39519">MFLEAAREAEALIAIGRQKPLRWNLDYFFVEKNKKAHRHLKYALEERGYGSRIDKDIHLINDSFDKHASNLIQFVKQKSPIKGRSIFLLDQYGYAHVPASQIRGIFHTLPTAEVILTFAVDAFINFASDTEATRRILKRIDLPDVLKGRTLEDIKRVEKDFRLYIQSCFYKELVEQCGAKFFTVFFIRTTGHGDYWLVHLSQHPKARDVMTTVHWSKNNHFIHYGDAGLDMFRTLGYRASADSRFTGQNELGFCFDENAGKASVDALVNQLSPLIHAQPGGITFGELFAAHCNSSPADAQKYRLALEKLINHKEVTAISKDGARRLRATTITGSDRLKVSNQSVFSF</sequence>
<evidence type="ECO:0000313" key="3">
    <source>
        <dbReference type="Proteomes" id="UP001164737"/>
    </source>
</evidence>
<dbReference type="EMBL" id="CP107241">
    <property type="protein sequence ID" value="WAH66626.1"/>
    <property type="molecule type" value="Genomic_DNA"/>
</dbReference>
<dbReference type="Proteomes" id="UP001164737">
    <property type="component" value="Chromosome"/>
</dbReference>
<evidence type="ECO:0000259" key="1">
    <source>
        <dbReference type="Pfam" id="PF22560"/>
    </source>
</evidence>
<accession>A0AA47EWE3</accession>
<feature type="domain" description="GMT-like wHTH" evidence="1">
    <location>
        <begin position="246"/>
        <end position="322"/>
    </location>
</feature>
<gene>
    <name evidence="2" type="primary">tcmP</name>
    <name evidence="2" type="ORF">OEG85_05710</name>
</gene>
<proteinExistence type="predicted"/>
<dbReference type="AlphaFoldDB" id="A0AA47EWE3"/>
<reference evidence="2" key="1">
    <citation type="submission" date="2022-10" db="EMBL/GenBank/DDBJ databases">
        <title>Complete genome sequence resource for Xanthomonas hortorum isolated from Greek Oregano.</title>
        <authorList>
            <person name="Gonzalez-Tobon J."/>
            <person name="Helmann T.C."/>
            <person name="Daughtrey M."/>
            <person name="Stodghill P.V."/>
            <person name="Filiatrault M.J."/>
        </authorList>
    </citation>
    <scope>NUCLEOTIDE SEQUENCE</scope>
    <source>
        <strain evidence="2">Oregano 108</strain>
    </source>
</reference>
<protein>
    <submittedName>
        <fullName evidence="2">Three-Cys-motif partner protein TcmP</fullName>
    </submittedName>
</protein>
<organism evidence="2 3">
    <name type="scientific">Xanthomonas hortorum</name>
    <dbReference type="NCBI Taxonomy" id="56454"/>
    <lineage>
        <taxon>Bacteria</taxon>
        <taxon>Pseudomonadati</taxon>
        <taxon>Pseudomonadota</taxon>
        <taxon>Gammaproteobacteria</taxon>
        <taxon>Lysobacterales</taxon>
        <taxon>Lysobacteraceae</taxon>
        <taxon>Xanthomonas</taxon>
    </lineage>
</organism>
<dbReference type="NCBIfam" id="TIGR04474">
    <property type="entry name" value="tcm_partner"/>
    <property type="match status" value="1"/>
</dbReference>
<dbReference type="Pfam" id="PF22560">
    <property type="entry name" value="GMT-wHTH"/>
    <property type="match status" value="1"/>
</dbReference>
<dbReference type="InterPro" id="IPR031009">
    <property type="entry name" value="Tcm_partner"/>
</dbReference>
<dbReference type="InterPro" id="IPR054339">
    <property type="entry name" value="GMT_wHTH"/>
</dbReference>